<dbReference type="EMBL" id="CAICTM010000090">
    <property type="protein sequence ID" value="CAB9500760.1"/>
    <property type="molecule type" value="Genomic_DNA"/>
</dbReference>
<accession>A0A9N8DFC2</accession>
<comment type="caution">
    <text evidence="2">The sequence shown here is derived from an EMBL/GenBank/DDBJ whole genome shotgun (WGS) entry which is preliminary data.</text>
</comment>
<keyword evidence="3" id="KW-1185">Reference proteome</keyword>
<dbReference type="InterPro" id="IPR032675">
    <property type="entry name" value="LRR_dom_sf"/>
</dbReference>
<protein>
    <submittedName>
        <fullName evidence="2">Uncharacterized protein</fullName>
    </submittedName>
</protein>
<proteinExistence type="predicted"/>
<reference evidence="2" key="1">
    <citation type="submission" date="2020-06" db="EMBL/GenBank/DDBJ databases">
        <authorList>
            <consortium name="Plant Systems Biology data submission"/>
        </authorList>
    </citation>
    <scope>NUCLEOTIDE SEQUENCE</scope>
    <source>
        <strain evidence="2">D6</strain>
    </source>
</reference>
<dbReference type="SUPFAM" id="SSF52047">
    <property type="entry name" value="RNI-like"/>
    <property type="match status" value="1"/>
</dbReference>
<organism evidence="2 3">
    <name type="scientific">Seminavis robusta</name>
    <dbReference type="NCBI Taxonomy" id="568900"/>
    <lineage>
        <taxon>Eukaryota</taxon>
        <taxon>Sar</taxon>
        <taxon>Stramenopiles</taxon>
        <taxon>Ochrophyta</taxon>
        <taxon>Bacillariophyta</taxon>
        <taxon>Bacillariophyceae</taxon>
        <taxon>Bacillariophycidae</taxon>
        <taxon>Naviculales</taxon>
        <taxon>Naviculaceae</taxon>
        <taxon>Seminavis</taxon>
    </lineage>
</organism>
<evidence type="ECO:0000313" key="3">
    <source>
        <dbReference type="Proteomes" id="UP001153069"/>
    </source>
</evidence>
<dbReference type="Gene3D" id="3.80.10.10">
    <property type="entry name" value="Ribonuclease Inhibitor"/>
    <property type="match status" value="1"/>
</dbReference>
<sequence length="469" mass="53139">MEVIEASSDSTELLQDAIRSNATRLCILLEDIDVVELTQVLRGPLGQELSASGICSIALDGENYAGWEDTRAMEDLLDVFGTVCQGLTKYEFECFVPEVPTPEHLFPVRVLTRLLRQVRGRLEILRLNEVVLHATQDEYREFLQVVRTLKCLRCCFLQDTVSIMVDMEPRSFDEVLLAIAQLPLIVEVSMETDWCNAAGDSRLETTQSIQALCSSPTIQCLSFDNMHPNNHAFMHICQTLQTNTALQILHIKFAQFGSNNHNMAVFCDFLQSNRGLRELELEFQHSLFGSFLDPILIAMAKGIAQNPHSTLHTLDIRARQEFGATVEDALLQLMRTNYVIESLGIVSVDEDGQERTYEPRRRTELDLFARLNGYGRKKLMASQTRRPFVHAFATQLSHDLDGLYYYLRIHPWLCQADSAPAPPPRNKKKRRLNNPSTTTTAAAQDDELEQLRRENAALKAKLARLGETI</sequence>
<dbReference type="Proteomes" id="UP001153069">
    <property type="component" value="Unassembled WGS sequence"/>
</dbReference>
<gene>
    <name evidence="2" type="ORF">SEMRO_91_G047750.1</name>
</gene>
<evidence type="ECO:0000313" key="2">
    <source>
        <dbReference type="EMBL" id="CAB9500760.1"/>
    </source>
</evidence>
<dbReference type="AlphaFoldDB" id="A0A9N8DFC2"/>
<evidence type="ECO:0000256" key="1">
    <source>
        <dbReference type="SAM" id="MobiDB-lite"/>
    </source>
</evidence>
<feature type="region of interest" description="Disordered" evidence="1">
    <location>
        <begin position="417"/>
        <end position="445"/>
    </location>
</feature>
<name>A0A9N8DFC2_9STRA</name>